<feature type="transmembrane region" description="Helical" evidence="2">
    <location>
        <begin position="351"/>
        <end position="375"/>
    </location>
</feature>
<evidence type="ECO:0000256" key="1">
    <source>
        <dbReference type="SAM" id="MobiDB-lite"/>
    </source>
</evidence>
<feature type="compositionally biased region" description="Basic and acidic residues" evidence="1">
    <location>
        <begin position="431"/>
        <end position="454"/>
    </location>
</feature>
<evidence type="ECO:0008006" key="5">
    <source>
        <dbReference type="Google" id="ProtNLM"/>
    </source>
</evidence>
<protein>
    <recommendedName>
        <fullName evidence="5">LRAT domain-containing protein</fullName>
    </recommendedName>
</protein>
<evidence type="ECO:0000313" key="3">
    <source>
        <dbReference type="EMBL" id="VDI17101.1"/>
    </source>
</evidence>
<name>A0A8B6DD81_MYTGA</name>
<comment type="caution">
    <text evidence="3">The sequence shown here is derived from an EMBL/GenBank/DDBJ whole genome shotgun (WGS) entry which is preliminary data.</text>
</comment>
<gene>
    <name evidence="3" type="ORF">MGAL_10B082828</name>
</gene>
<keyword evidence="4" id="KW-1185">Reference proteome</keyword>
<evidence type="ECO:0000313" key="4">
    <source>
        <dbReference type="Proteomes" id="UP000596742"/>
    </source>
</evidence>
<keyword evidence="2" id="KW-0472">Membrane</keyword>
<feature type="transmembrane region" description="Helical" evidence="2">
    <location>
        <begin position="312"/>
        <end position="339"/>
    </location>
</feature>
<dbReference type="EMBL" id="UYJE01003167">
    <property type="protein sequence ID" value="VDI17101.1"/>
    <property type="molecule type" value="Genomic_DNA"/>
</dbReference>
<organism evidence="3 4">
    <name type="scientific">Mytilus galloprovincialis</name>
    <name type="common">Mediterranean mussel</name>
    <dbReference type="NCBI Taxonomy" id="29158"/>
    <lineage>
        <taxon>Eukaryota</taxon>
        <taxon>Metazoa</taxon>
        <taxon>Spiralia</taxon>
        <taxon>Lophotrochozoa</taxon>
        <taxon>Mollusca</taxon>
        <taxon>Bivalvia</taxon>
        <taxon>Autobranchia</taxon>
        <taxon>Pteriomorphia</taxon>
        <taxon>Mytilida</taxon>
        <taxon>Mytiloidea</taxon>
        <taxon>Mytilidae</taxon>
        <taxon>Mytilinae</taxon>
        <taxon>Mytilus</taxon>
    </lineage>
</organism>
<reference evidence="3" key="1">
    <citation type="submission" date="2018-11" db="EMBL/GenBank/DDBJ databases">
        <authorList>
            <person name="Alioto T."/>
            <person name="Alioto T."/>
        </authorList>
    </citation>
    <scope>NUCLEOTIDE SEQUENCE</scope>
</reference>
<proteinExistence type="predicted"/>
<evidence type="ECO:0000256" key="2">
    <source>
        <dbReference type="SAM" id="Phobius"/>
    </source>
</evidence>
<dbReference type="AlphaFoldDB" id="A0A8B6DD81"/>
<dbReference type="OrthoDB" id="6200346at2759"/>
<feature type="compositionally biased region" description="Polar residues" evidence="1">
    <location>
        <begin position="18"/>
        <end position="28"/>
    </location>
</feature>
<keyword evidence="2" id="KW-0812">Transmembrane</keyword>
<feature type="transmembrane region" description="Helical" evidence="2">
    <location>
        <begin position="471"/>
        <end position="494"/>
    </location>
</feature>
<dbReference type="Proteomes" id="UP000596742">
    <property type="component" value="Unassembled WGS sequence"/>
</dbReference>
<sequence>MTEGTHGPSSPCLPHNPKPNQSYSSINPQLSESDDNVKNFEKLSKVVKDHGNKYLHFKVKREKKKCPACCIYFHHFLLLEVIRQEEAKLKVIVAHYTSSREICADNSRFGIGKFICETVEVEKDKPNNLFDFETELCLVQHLDNHSEIRERLYKRLGERIYDFRANNCEHAVNYILTGKSESKQANSKSCCADCFTVIVGDLKEVGLKVAMIVALISSMAGSLTRYSYVRLMIAGVAARNSSIGINGTCSNRLGGNIIRQANDVLDKHSHIPRFSEITSSEQIIGEIKASFNNPFICRVSEMLAWEAICDTFLLSMCMSISVESMFVIKKIVLVYVPLYNILKKGELIRMIFVRLIAGYTSIPIGVLCGSVGQAYKSPPASYFFLFTFIGSLFARYVLAVLAGKLYDWCFKHCVLKYCKSCKCCCTDTHQDKTDDIERSSSSNTEDKNTTKETPDPSTCNNRCCCTSKKCAGYFLVIILYIVCVIGIFLPIHIFSD</sequence>
<feature type="region of interest" description="Disordered" evidence="1">
    <location>
        <begin position="1"/>
        <end position="28"/>
    </location>
</feature>
<dbReference type="Gene3D" id="3.90.1720.10">
    <property type="entry name" value="endopeptidase domain like (from Nostoc punctiforme)"/>
    <property type="match status" value="1"/>
</dbReference>
<accession>A0A8B6DD81</accession>
<keyword evidence="2" id="KW-1133">Transmembrane helix</keyword>
<feature type="region of interest" description="Disordered" evidence="1">
    <location>
        <begin position="431"/>
        <end position="459"/>
    </location>
</feature>
<feature type="transmembrane region" description="Helical" evidence="2">
    <location>
        <begin position="381"/>
        <end position="402"/>
    </location>
</feature>